<dbReference type="InterPro" id="IPR008628">
    <property type="entry name" value="GPP34-like"/>
</dbReference>
<dbReference type="Pfam" id="PF05719">
    <property type="entry name" value="GPP34"/>
    <property type="match status" value="1"/>
</dbReference>
<dbReference type="GO" id="GO:0006890">
    <property type="term" value="P:retrograde vesicle-mediated transport, Golgi to endoplasmic reticulum"/>
    <property type="evidence" value="ECO:0007669"/>
    <property type="project" value="TreeGrafter"/>
</dbReference>
<evidence type="ECO:0000256" key="1">
    <source>
        <dbReference type="ARBA" id="ARBA00004255"/>
    </source>
</evidence>
<comment type="similarity">
    <text evidence="2">Belongs to the GOLPH3/VPS74 family.</text>
</comment>
<dbReference type="GO" id="GO:0031985">
    <property type="term" value="C:Golgi cisterna"/>
    <property type="evidence" value="ECO:0007669"/>
    <property type="project" value="TreeGrafter"/>
</dbReference>
<evidence type="ECO:0000313" key="8">
    <source>
        <dbReference type="Proteomes" id="UP000245946"/>
    </source>
</evidence>
<dbReference type="GO" id="GO:0007030">
    <property type="term" value="P:Golgi organization"/>
    <property type="evidence" value="ECO:0007669"/>
    <property type="project" value="TreeGrafter"/>
</dbReference>
<proteinExistence type="inferred from homology"/>
<evidence type="ECO:0000256" key="4">
    <source>
        <dbReference type="ARBA" id="ARBA00023121"/>
    </source>
</evidence>
<dbReference type="PANTHER" id="PTHR12704:SF2">
    <property type="entry name" value="GOLGI PHOSPHOPROTEIN 3 HOMOLOG SAURON"/>
    <property type="match status" value="1"/>
</dbReference>
<dbReference type="STRING" id="58919.A0A316Z7H9"/>
<keyword evidence="4" id="KW-0446">Lipid-binding</keyword>
<comment type="subcellular location">
    <subcellularLocation>
        <location evidence="1">Golgi apparatus membrane</location>
        <topology evidence="1">Peripheral membrane protein</topology>
        <orientation evidence="1">Cytoplasmic side</orientation>
    </subcellularLocation>
</comment>
<dbReference type="RefSeq" id="XP_025598016.1">
    <property type="nucleotide sequence ID" value="XM_025744604.1"/>
</dbReference>
<dbReference type="GO" id="GO:0000139">
    <property type="term" value="C:Golgi membrane"/>
    <property type="evidence" value="ECO:0007669"/>
    <property type="project" value="UniProtKB-SubCell"/>
</dbReference>
<reference evidence="7 8" key="1">
    <citation type="journal article" date="2018" name="Mol. Biol. Evol.">
        <title>Broad Genomic Sampling Reveals a Smut Pathogenic Ancestry of the Fungal Clade Ustilaginomycotina.</title>
        <authorList>
            <person name="Kijpornyongpan T."/>
            <person name="Mondo S.J."/>
            <person name="Barry K."/>
            <person name="Sandor L."/>
            <person name="Lee J."/>
            <person name="Lipzen A."/>
            <person name="Pangilinan J."/>
            <person name="LaButti K."/>
            <person name="Hainaut M."/>
            <person name="Henrissat B."/>
            <person name="Grigoriev I.V."/>
            <person name="Spatafora J.W."/>
            <person name="Aime M.C."/>
        </authorList>
    </citation>
    <scope>NUCLEOTIDE SEQUENCE [LARGE SCALE GENOMIC DNA]</scope>
    <source>
        <strain evidence="7 8">MCA 4186</strain>
    </source>
</reference>
<evidence type="ECO:0000256" key="6">
    <source>
        <dbReference type="SAM" id="MobiDB-lite"/>
    </source>
</evidence>
<dbReference type="GO" id="GO:0005802">
    <property type="term" value="C:trans-Golgi network"/>
    <property type="evidence" value="ECO:0007669"/>
    <property type="project" value="TreeGrafter"/>
</dbReference>
<dbReference type="GO" id="GO:0048194">
    <property type="term" value="P:Golgi vesicle budding"/>
    <property type="evidence" value="ECO:0007669"/>
    <property type="project" value="TreeGrafter"/>
</dbReference>
<sequence length="393" mass="41178">MSAVGTSGLQRRRGGAGANGSASPAAGPSTPTGSGPGGASASAAAAVASGALGKAALTGDHRIAYDPRDLDDPQETRAHPRLTLMDECLLLGLKDRQGYLSFWNDNISYTLRGCILIELALRRRIGVSRDGAARARPLSERPLELLDSRMTGEVLLDETLRLIKGAEPMGAAQWVDLLSGETWNVTKIGFQLKQVRERLAKGLVDKGVLRTEKRNFLLFDMATHPVADSGAKDAVLRRVLTLLTSRSGTLPSPGSLYRDEGKAVSAPATRSLALLCCAFSANVLENALTHLAYDAREAAFQKADDLLADFAQWPMAPRSGAAIGSNVAGPAGGARKPGIGEGSMSTEAQGAGVSTAELAKAVRAELVRGDAGEAQFETIAAVLHVLSRMDSLL</sequence>
<dbReference type="AlphaFoldDB" id="A0A316Z7H9"/>
<evidence type="ECO:0000313" key="7">
    <source>
        <dbReference type="EMBL" id="PWN97737.1"/>
    </source>
</evidence>
<dbReference type="GO" id="GO:0005829">
    <property type="term" value="C:cytosol"/>
    <property type="evidence" value="ECO:0007669"/>
    <property type="project" value="TreeGrafter"/>
</dbReference>
<evidence type="ECO:0000256" key="2">
    <source>
        <dbReference type="ARBA" id="ARBA00007284"/>
    </source>
</evidence>
<gene>
    <name evidence="7" type="ORF">FA09DRAFT_343502</name>
</gene>
<feature type="region of interest" description="Disordered" evidence="6">
    <location>
        <begin position="1"/>
        <end position="41"/>
    </location>
</feature>
<dbReference type="InterPro" id="IPR038261">
    <property type="entry name" value="GPP34-like_sf"/>
</dbReference>
<dbReference type="GO" id="GO:0043001">
    <property type="term" value="P:Golgi to plasma membrane protein transport"/>
    <property type="evidence" value="ECO:0007669"/>
    <property type="project" value="TreeGrafter"/>
</dbReference>
<name>A0A316Z7H9_9BASI</name>
<dbReference type="EMBL" id="KZ819294">
    <property type="protein sequence ID" value="PWN97737.1"/>
    <property type="molecule type" value="Genomic_DNA"/>
</dbReference>
<accession>A0A316Z7H9</accession>
<keyword evidence="8" id="KW-1185">Reference proteome</keyword>
<protein>
    <submittedName>
        <fullName evidence="7">GPP34-domain-containing protein</fullName>
    </submittedName>
</protein>
<dbReference type="Gene3D" id="1.10.3630.10">
    <property type="entry name" value="yeast vps74-n-term truncation variant domain like"/>
    <property type="match status" value="1"/>
</dbReference>
<organism evidence="7 8">
    <name type="scientific">Tilletiopsis washingtonensis</name>
    <dbReference type="NCBI Taxonomy" id="58919"/>
    <lineage>
        <taxon>Eukaryota</taxon>
        <taxon>Fungi</taxon>
        <taxon>Dikarya</taxon>
        <taxon>Basidiomycota</taxon>
        <taxon>Ustilaginomycotina</taxon>
        <taxon>Exobasidiomycetes</taxon>
        <taxon>Entylomatales</taxon>
        <taxon>Entylomatales incertae sedis</taxon>
        <taxon>Tilletiopsis</taxon>
    </lineage>
</organism>
<keyword evidence="3" id="KW-0333">Golgi apparatus</keyword>
<dbReference type="OrthoDB" id="2189106at2759"/>
<evidence type="ECO:0000256" key="3">
    <source>
        <dbReference type="ARBA" id="ARBA00023034"/>
    </source>
</evidence>
<dbReference type="Proteomes" id="UP000245946">
    <property type="component" value="Unassembled WGS sequence"/>
</dbReference>
<evidence type="ECO:0000256" key="5">
    <source>
        <dbReference type="ARBA" id="ARBA00023136"/>
    </source>
</evidence>
<feature type="compositionally biased region" description="Low complexity" evidence="6">
    <location>
        <begin position="19"/>
        <end position="41"/>
    </location>
</feature>
<dbReference type="GeneID" id="37272148"/>
<dbReference type="PANTHER" id="PTHR12704">
    <property type="entry name" value="TRANS-GOLGI PROTEIN GMX33"/>
    <property type="match status" value="1"/>
</dbReference>
<keyword evidence="5" id="KW-0472">Membrane</keyword>
<dbReference type="GO" id="GO:0070273">
    <property type="term" value="F:phosphatidylinositol-4-phosphate binding"/>
    <property type="evidence" value="ECO:0007669"/>
    <property type="project" value="InterPro"/>
</dbReference>
<feature type="region of interest" description="Disordered" evidence="6">
    <location>
        <begin position="327"/>
        <end position="346"/>
    </location>
</feature>